<organism evidence="2 3">
    <name type="scientific">Nonlabens xylanidelens</name>
    <dbReference type="NCBI Taxonomy" id="191564"/>
    <lineage>
        <taxon>Bacteria</taxon>
        <taxon>Pseudomonadati</taxon>
        <taxon>Bacteroidota</taxon>
        <taxon>Flavobacteriia</taxon>
        <taxon>Flavobacteriales</taxon>
        <taxon>Flavobacteriaceae</taxon>
        <taxon>Nonlabens</taxon>
    </lineage>
</organism>
<proteinExistence type="predicted"/>
<dbReference type="OrthoDB" id="1144596at2"/>
<reference evidence="2 3" key="1">
    <citation type="submission" date="2018-02" db="EMBL/GenBank/DDBJ databases">
        <title>Genomic Encyclopedia of Archaeal and Bacterial Type Strains, Phase II (KMG-II): from individual species to whole genera.</title>
        <authorList>
            <person name="Goeker M."/>
        </authorList>
    </citation>
    <scope>NUCLEOTIDE SEQUENCE [LARGE SCALE GENOMIC DNA]</scope>
    <source>
        <strain evidence="2 3">DSM 16809</strain>
    </source>
</reference>
<dbReference type="RefSeq" id="WP_104515077.1">
    <property type="nucleotide sequence ID" value="NZ_MQVW01000002.1"/>
</dbReference>
<keyword evidence="3" id="KW-1185">Reference proteome</keyword>
<name>A0A2S6INJ2_9FLAO</name>
<feature type="transmembrane region" description="Helical" evidence="1">
    <location>
        <begin position="37"/>
        <end position="59"/>
    </location>
</feature>
<dbReference type="EMBL" id="PTJE01000002">
    <property type="protein sequence ID" value="PPK95789.1"/>
    <property type="molecule type" value="Genomic_DNA"/>
</dbReference>
<keyword evidence="1" id="KW-0812">Transmembrane</keyword>
<evidence type="ECO:0000313" key="2">
    <source>
        <dbReference type="EMBL" id="PPK95789.1"/>
    </source>
</evidence>
<keyword evidence="1" id="KW-1133">Transmembrane helix</keyword>
<sequence>MKEKLDYKSIVLSGAFGGLVYAIIMSIFYQITEDTGFSILKFAVDFIMFGLLVAGIIWWSMRNSSKNKK</sequence>
<comment type="caution">
    <text evidence="2">The sequence shown here is derived from an EMBL/GenBank/DDBJ whole genome shotgun (WGS) entry which is preliminary data.</text>
</comment>
<feature type="transmembrane region" description="Helical" evidence="1">
    <location>
        <begin position="12"/>
        <end position="31"/>
    </location>
</feature>
<gene>
    <name evidence="2" type="ORF">LY01_01382</name>
</gene>
<accession>A0A2S6INJ2</accession>
<keyword evidence="1" id="KW-0472">Membrane</keyword>
<protein>
    <submittedName>
        <fullName evidence="2">Uncharacterized protein</fullName>
    </submittedName>
</protein>
<dbReference type="AlphaFoldDB" id="A0A2S6INJ2"/>
<evidence type="ECO:0000256" key="1">
    <source>
        <dbReference type="SAM" id="Phobius"/>
    </source>
</evidence>
<dbReference type="Proteomes" id="UP000239002">
    <property type="component" value="Unassembled WGS sequence"/>
</dbReference>
<evidence type="ECO:0000313" key="3">
    <source>
        <dbReference type="Proteomes" id="UP000239002"/>
    </source>
</evidence>